<dbReference type="AlphaFoldDB" id="A0A843WG57"/>
<gene>
    <name evidence="2" type="ORF">Taro_037401</name>
</gene>
<keyword evidence="3" id="KW-1185">Reference proteome</keyword>
<name>A0A843WG57_COLES</name>
<keyword evidence="1" id="KW-1133">Transmembrane helix</keyword>
<dbReference type="EMBL" id="NMUH01003250">
    <property type="protein sequence ID" value="MQM04601.1"/>
    <property type="molecule type" value="Genomic_DNA"/>
</dbReference>
<feature type="transmembrane region" description="Helical" evidence="1">
    <location>
        <begin position="36"/>
        <end position="59"/>
    </location>
</feature>
<reference evidence="2" key="1">
    <citation type="submission" date="2017-07" db="EMBL/GenBank/DDBJ databases">
        <title>Taro Niue Genome Assembly and Annotation.</title>
        <authorList>
            <person name="Atibalentja N."/>
            <person name="Keating K."/>
            <person name="Fields C.J."/>
        </authorList>
    </citation>
    <scope>NUCLEOTIDE SEQUENCE</scope>
    <source>
        <strain evidence="2">Niue_2</strain>
        <tissue evidence="2">Leaf</tissue>
    </source>
</reference>
<accession>A0A843WG57</accession>
<sequence length="81" mass="8946">MKAFYFTARVAAFYSTVGGLLLSQITAFYFTARVAAFYSTIGVTAIYSTIEVTTFYSAVRVTALLFYRRGDGLLLSFSPLV</sequence>
<comment type="caution">
    <text evidence="2">The sequence shown here is derived from an EMBL/GenBank/DDBJ whole genome shotgun (WGS) entry which is preliminary data.</text>
</comment>
<evidence type="ECO:0000313" key="3">
    <source>
        <dbReference type="Proteomes" id="UP000652761"/>
    </source>
</evidence>
<feature type="transmembrane region" description="Helical" evidence="1">
    <location>
        <begin position="12"/>
        <end position="30"/>
    </location>
</feature>
<dbReference type="Proteomes" id="UP000652761">
    <property type="component" value="Unassembled WGS sequence"/>
</dbReference>
<keyword evidence="1" id="KW-0472">Membrane</keyword>
<evidence type="ECO:0000256" key="1">
    <source>
        <dbReference type="SAM" id="Phobius"/>
    </source>
</evidence>
<keyword evidence="1" id="KW-0812">Transmembrane</keyword>
<organism evidence="2 3">
    <name type="scientific">Colocasia esculenta</name>
    <name type="common">Wild taro</name>
    <name type="synonym">Arum esculentum</name>
    <dbReference type="NCBI Taxonomy" id="4460"/>
    <lineage>
        <taxon>Eukaryota</taxon>
        <taxon>Viridiplantae</taxon>
        <taxon>Streptophyta</taxon>
        <taxon>Embryophyta</taxon>
        <taxon>Tracheophyta</taxon>
        <taxon>Spermatophyta</taxon>
        <taxon>Magnoliopsida</taxon>
        <taxon>Liliopsida</taxon>
        <taxon>Araceae</taxon>
        <taxon>Aroideae</taxon>
        <taxon>Colocasieae</taxon>
        <taxon>Colocasia</taxon>
    </lineage>
</organism>
<proteinExistence type="predicted"/>
<evidence type="ECO:0000313" key="2">
    <source>
        <dbReference type="EMBL" id="MQM04601.1"/>
    </source>
</evidence>
<protein>
    <submittedName>
        <fullName evidence="2">Uncharacterized protein</fullName>
    </submittedName>
</protein>